<feature type="domain" description="PCI" evidence="6">
    <location>
        <begin position="174"/>
        <end position="347"/>
    </location>
</feature>
<evidence type="ECO:0000256" key="4">
    <source>
        <dbReference type="ARBA" id="ARBA00022990"/>
    </source>
</evidence>
<dbReference type="PANTHER" id="PTHR10539:SF0">
    <property type="entry name" value="26S PROTEASOME NON-ATPASE REGULATORY SUBUNIT 13"/>
    <property type="match status" value="1"/>
</dbReference>
<keyword evidence="3" id="KW-0647">Proteasome</keyword>
<dbReference type="InterPro" id="IPR054179">
    <property type="entry name" value="PSD13_N"/>
</dbReference>
<accession>A0ABD2XUK9</accession>
<gene>
    <name evidence="7" type="ORF">ACH5RR_040651</name>
</gene>
<dbReference type="FunFam" id="1.25.40.570:FF:000024">
    <property type="entry name" value="26S proteasome non-ATPase regulatory subunit 13 homolog B"/>
    <property type="match status" value="1"/>
</dbReference>
<evidence type="ECO:0000313" key="7">
    <source>
        <dbReference type="EMBL" id="KAL3497919.1"/>
    </source>
</evidence>
<proteinExistence type="inferred from homology"/>
<evidence type="ECO:0000313" key="8">
    <source>
        <dbReference type="Proteomes" id="UP001630127"/>
    </source>
</evidence>
<dbReference type="InterPro" id="IPR035298">
    <property type="entry name" value="PSMD13"/>
</dbReference>
<evidence type="ECO:0000256" key="5">
    <source>
        <dbReference type="ARBA" id="ARBA00064920"/>
    </source>
</evidence>
<evidence type="ECO:0000256" key="3">
    <source>
        <dbReference type="ARBA" id="ARBA00022942"/>
    </source>
</evidence>
<organism evidence="7 8">
    <name type="scientific">Cinchona calisaya</name>
    <dbReference type="NCBI Taxonomy" id="153742"/>
    <lineage>
        <taxon>Eukaryota</taxon>
        <taxon>Viridiplantae</taxon>
        <taxon>Streptophyta</taxon>
        <taxon>Embryophyta</taxon>
        <taxon>Tracheophyta</taxon>
        <taxon>Spermatophyta</taxon>
        <taxon>Magnoliopsida</taxon>
        <taxon>eudicotyledons</taxon>
        <taxon>Gunneridae</taxon>
        <taxon>Pentapetalae</taxon>
        <taxon>asterids</taxon>
        <taxon>lamiids</taxon>
        <taxon>Gentianales</taxon>
        <taxon>Rubiaceae</taxon>
        <taxon>Cinchonoideae</taxon>
        <taxon>Cinchoneae</taxon>
        <taxon>Cinchona</taxon>
    </lineage>
</organism>
<evidence type="ECO:0000256" key="2">
    <source>
        <dbReference type="ARBA" id="ARBA00006207"/>
    </source>
</evidence>
<dbReference type="PROSITE" id="PS50250">
    <property type="entry name" value="PCI"/>
    <property type="match status" value="1"/>
</dbReference>
<dbReference type="Proteomes" id="UP001630127">
    <property type="component" value="Unassembled WGS sequence"/>
</dbReference>
<dbReference type="Pfam" id="PF22037">
    <property type="entry name" value="PSD13_N"/>
    <property type="match status" value="1"/>
</dbReference>
<dbReference type="Pfam" id="PF01399">
    <property type="entry name" value="PCI"/>
    <property type="match status" value="1"/>
</dbReference>
<dbReference type="EMBL" id="JBJUIK010000017">
    <property type="protein sequence ID" value="KAL3497919.1"/>
    <property type="molecule type" value="Genomic_DNA"/>
</dbReference>
<dbReference type="AlphaFoldDB" id="A0ABD2XUK9"/>
<dbReference type="PANTHER" id="PTHR10539">
    <property type="entry name" value="26S PROTEASOME NON-ATPASE REGULATORY SUBUNIT 13"/>
    <property type="match status" value="1"/>
</dbReference>
<comment type="subunit">
    <text evidence="5">Component of the 19S regulatory particle (RP/PA700) lid subcomplex of the 26S proteasome. The 26S proteasome is composed of a core protease (CP), known as the 20S proteasome, capped at one or both ends by the 19S regulatory particle (RP/PA700). The RP/PA700 complex is composed of at least 17 different subunits in two subcomplexes, the base and the lid, which form the portions proximal and distal to the 20S proteolytic core, respectively.</text>
</comment>
<protein>
    <recommendedName>
        <fullName evidence="6">PCI domain-containing protein</fullName>
    </recommendedName>
</protein>
<evidence type="ECO:0000256" key="1">
    <source>
        <dbReference type="ARBA" id="ARBA00002187"/>
    </source>
</evidence>
<dbReference type="SUPFAM" id="SSF46785">
    <property type="entry name" value="Winged helix' DNA-binding domain"/>
    <property type="match status" value="1"/>
</dbReference>
<comment type="caution">
    <text evidence="7">The sequence shown here is derived from an EMBL/GenBank/DDBJ whole genome shotgun (WGS) entry which is preliminary data.</text>
</comment>
<name>A0ABD2XUK9_9GENT</name>
<evidence type="ECO:0000259" key="6">
    <source>
        <dbReference type="PROSITE" id="PS50250"/>
    </source>
</evidence>
<dbReference type="GO" id="GO:0000502">
    <property type="term" value="C:proteasome complex"/>
    <property type="evidence" value="ECO:0007669"/>
    <property type="project" value="UniProtKB-KW"/>
</dbReference>
<dbReference type="InterPro" id="IPR036390">
    <property type="entry name" value="WH_DNA-bd_sf"/>
</dbReference>
<dbReference type="InterPro" id="IPR000717">
    <property type="entry name" value="PCI_dom"/>
</dbReference>
<reference evidence="7 8" key="1">
    <citation type="submission" date="2024-11" db="EMBL/GenBank/DDBJ databases">
        <title>A near-complete genome assembly of Cinchona calisaya.</title>
        <authorList>
            <person name="Lian D.C."/>
            <person name="Zhao X.W."/>
            <person name="Wei L."/>
        </authorList>
    </citation>
    <scope>NUCLEOTIDE SEQUENCE [LARGE SCALE GENOMIC DNA]</scope>
    <source>
        <tissue evidence="7">Nenye</tissue>
    </source>
</reference>
<dbReference type="SMART" id="SM00088">
    <property type="entry name" value="PINT"/>
    <property type="match status" value="1"/>
</dbReference>
<keyword evidence="8" id="KW-1185">Reference proteome</keyword>
<keyword evidence="4" id="KW-0007">Acetylation</keyword>
<comment type="function">
    <text evidence="1">Acts as a regulatory subunit of the 26S proteasome which is involved in the ATP-dependent degradation of ubiquitinated proteins.</text>
</comment>
<sequence length="386" mass="44247">MAALQYLETLRNAHPELSDWYDTLADLYQRKLWHQLTQKLEQFVALAVFQTGDALIQLYHNFITDFETKINLLKLAHFAVIVSRQYSEREAAIGYLEGVIEKLRNTRELRIEEPILYIKMQMALFKLEQGDQKESKKLLDEGKSTLDGMTDIDPSVYASYYWVSSQYHKARQEFAEFYKSALLYLAYTSVESLSDSFKLDLAFDLSLSALLGENIYNFGELLAHPIIKSLLGTKVEWLYYILEAFNTGNLVRYQELCNVHRAALSSQPALVQNEKKLLEKINILSLMEIIFSRPSEDRTIPLTAIAERTKLSVEDVEYLLMKSLSVRLIEGIIDQVDGTVHVSWVQPRVLGIPQIKSLRDRLDSWVGKVHTALVSVEAETPDLVAS</sequence>
<comment type="similarity">
    <text evidence="2">Belongs to the proteasome subunit S11 family.</text>
</comment>